<feature type="domain" description="AB hydrolase-1" evidence="1">
    <location>
        <begin position="24"/>
        <end position="271"/>
    </location>
</feature>
<dbReference type="AlphaFoldDB" id="A0AAU8LZ17"/>
<gene>
    <name evidence="2" type="ORF">Q3M24_06895</name>
</gene>
<reference evidence="2" key="2">
    <citation type="submission" date="2024-06" db="EMBL/GenBank/DDBJ databases">
        <authorList>
            <person name="Plum-Jensen L.E."/>
            <person name="Schramm A."/>
            <person name="Marshall I.P.G."/>
        </authorList>
    </citation>
    <scope>NUCLEOTIDE SEQUENCE</scope>
    <source>
        <strain evidence="2">Rat1</strain>
    </source>
</reference>
<dbReference type="Pfam" id="PF00561">
    <property type="entry name" value="Abhydrolase_1"/>
    <property type="match status" value="1"/>
</dbReference>
<dbReference type="Gene3D" id="3.40.50.1820">
    <property type="entry name" value="alpha/beta hydrolase"/>
    <property type="match status" value="1"/>
</dbReference>
<dbReference type="InterPro" id="IPR029058">
    <property type="entry name" value="AB_hydrolase_fold"/>
</dbReference>
<dbReference type="InterPro" id="IPR050471">
    <property type="entry name" value="AB_hydrolase"/>
</dbReference>
<organism evidence="2">
    <name type="scientific">Candidatus Electrothrix aestuarii</name>
    <dbReference type="NCBI Taxonomy" id="3062594"/>
    <lineage>
        <taxon>Bacteria</taxon>
        <taxon>Pseudomonadati</taxon>
        <taxon>Thermodesulfobacteriota</taxon>
        <taxon>Desulfobulbia</taxon>
        <taxon>Desulfobulbales</taxon>
        <taxon>Desulfobulbaceae</taxon>
        <taxon>Candidatus Electrothrix</taxon>
    </lineage>
</organism>
<dbReference type="PANTHER" id="PTHR43433">
    <property type="entry name" value="HYDROLASE, ALPHA/BETA FOLD FAMILY PROTEIN"/>
    <property type="match status" value="1"/>
</dbReference>
<evidence type="ECO:0000313" key="2">
    <source>
        <dbReference type="EMBL" id="XCN74467.1"/>
    </source>
</evidence>
<proteinExistence type="predicted"/>
<sequence length="288" mass="32153">MSRMIHNGSVKLYAESFGSKDAVPVLLIAGAMAPALFWEDSFCATLAANGYFVIRFDNRDMGRSTHFPQNAPDSGIELPYSINDMVDDAAAVLAAHSGQPAHIIGHSLGGSIAQLFALSYPKKTRSVTAVSSPVLAKGNLPYIATPPEITEKIWGIFMANPMYQDLERGAPEFLKVWRYLNGDWEFDEDMAYRYTEAIYATETIGPAWNHTNVQAGIRDIWEELNRLNKPLLYIHGKKDYLPANPENTKILAHSLDNAKVFIIKGGGHVFFNKELWELLSQKILQHIQ</sequence>
<protein>
    <submittedName>
        <fullName evidence="2">Alpha/beta hydrolase</fullName>
    </submittedName>
</protein>
<dbReference type="SUPFAM" id="SSF53474">
    <property type="entry name" value="alpha/beta-Hydrolases"/>
    <property type="match status" value="1"/>
</dbReference>
<accession>A0AAU8LZ17</accession>
<dbReference type="InterPro" id="IPR000073">
    <property type="entry name" value="AB_hydrolase_1"/>
</dbReference>
<reference evidence="2" key="1">
    <citation type="journal article" date="2024" name="Syst. Appl. Microbiol.">
        <title>First single-strain enrichments of Electrothrix cable bacteria, description of E. aestuarii sp. nov. and E. rattekaaiensis sp. nov., and proposal of a cable bacteria taxonomy following the rules of the SeqCode.</title>
        <authorList>
            <person name="Plum-Jensen L.E."/>
            <person name="Schramm A."/>
            <person name="Marshall I.P.G."/>
        </authorList>
    </citation>
    <scope>NUCLEOTIDE SEQUENCE</scope>
    <source>
        <strain evidence="2">Rat1</strain>
    </source>
</reference>
<dbReference type="GO" id="GO:0016787">
    <property type="term" value="F:hydrolase activity"/>
    <property type="evidence" value="ECO:0007669"/>
    <property type="project" value="UniProtKB-KW"/>
</dbReference>
<dbReference type="EMBL" id="CP159373">
    <property type="protein sequence ID" value="XCN74467.1"/>
    <property type="molecule type" value="Genomic_DNA"/>
</dbReference>
<keyword evidence="2" id="KW-0378">Hydrolase</keyword>
<evidence type="ECO:0000259" key="1">
    <source>
        <dbReference type="Pfam" id="PF00561"/>
    </source>
</evidence>
<dbReference type="KEGG" id="eaj:Q3M24_06895"/>
<name>A0AAU8LZ17_9BACT</name>
<dbReference type="PANTHER" id="PTHR43433:SF5">
    <property type="entry name" value="AB HYDROLASE-1 DOMAIN-CONTAINING PROTEIN"/>
    <property type="match status" value="1"/>
</dbReference>